<protein>
    <recommendedName>
        <fullName evidence="3">ImmA/IrrE family metallo-endopeptidase</fullName>
    </recommendedName>
</protein>
<evidence type="ECO:0008006" key="3">
    <source>
        <dbReference type="Google" id="ProtNLM"/>
    </source>
</evidence>
<evidence type="ECO:0000313" key="2">
    <source>
        <dbReference type="Proteomes" id="UP001235064"/>
    </source>
</evidence>
<name>A0ABT7MVZ4_9MICO</name>
<comment type="caution">
    <text evidence="1">The sequence shown here is derived from an EMBL/GenBank/DDBJ whole genome shotgun (WGS) entry which is preliminary data.</text>
</comment>
<dbReference type="EMBL" id="JASXSZ010000001">
    <property type="protein sequence ID" value="MDL9978627.1"/>
    <property type="molecule type" value="Genomic_DNA"/>
</dbReference>
<organism evidence="1 2">
    <name type="scientific">Microbacterium candidum</name>
    <dbReference type="NCBI Taxonomy" id="3041922"/>
    <lineage>
        <taxon>Bacteria</taxon>
        <taxon>Bacillati</taxon>
        <taxon>Actinomycetota</taxon>
        <taxon>Actinomycetes</taxon>
        <taxon>Micrococcales</taxon>
        <taxon>Microbacteriaceae</taxon>
        <taxon>Microbacterium</taxon>
    </lineage>
</organism>
<reference evidence="1 2" key="1">
    <citation type="submission" date="2023-06" db="EMBL/GenBank/DDBJ databases">
        <title>Microbacterium sp. nov., isolated from a waste landfill.</title>
        <authorList>
            <person name="Wen W."/>
        </authorList>
    </citation>
    <scope>NUCLEOTIDE SEQUENCE [LARGE SCALE GENOMIC DNA]</scope>
    <source>
        <strain evidence="1 2">ASV49</strain>
    </source>
</reference>
<dbReference type="Proteomes" id="UP001235064">
    <property type="component" value="Unassembled WGS sequence"/>
</dbReference>
<gene>
    <name evidence="1" type="ORF">QSV35_04730</name>
</gene>
<dbReference type="RefSeq" id="WP_286287201.1">
    <property type="nucleotide sequence ID" value="NZ_JASXSZ010000001.1"/>
</dbReference>
<accession>A0ABT7MVZ4</accession>
<keyword evidence="2" id="KW-1185">Reference proteome</keyword>
<sequence length="154" mass="17042">MNIAADVAAAMDDLGLGDEFSYDDLLAAMQSRQERPLTIVDCAELPPREGINALWLPTERVDVVLCVPTDSALHRQQFVLHELAHMLLNHGDDLLVDPCDVLFPDIPPATLRRLLRRQHLDTEPEILAEALADRLAAAIRGSAAHESRFSEIFG</sequence>
<evidence type="ECO:0000313" key="1">
    <source>
        <dbReference type="EMBL" id="MDL9978627.1"/>
    </source>
</evidence>
<proteinExistence type="predicted"/>